<reference evidence="2" key="1">
    <citation type="journal article" date="2023" name="Mol. Phylogenet. Evol.">
        <title>Genome-scale phylogeny and comparative genomics of the fungal order Sordariales.</title>
        <authorList>
            <person name="Hensen N."/>
            <person name="Bonometti L."/>
            <person name="Westerberg I."/>
            <person name="Brannstrom I.O."/>
            <person name="Guillou S."/>
            <person name="Cros-Aarteil S."/>
            <person name="Calhoun S."/>
            <person name="Haridas S."/>
            <person name="Kuo A."/>
            <person name="Mondo S."/>
            <person name="Pangilinan J."/>
            <person name="Riley R."/>
            <person name="LaButti K."/>
            <person name="Andreopoulos B."/>
            <person name="Lipzen A."/>
            <person name="Chen C."/>
            <person name="Yan M."/>
            <person name="Daum C."/>
            <person name="Ng V."/>
            <person name="Clum A."/>
            <person name="Steindorff A."/>
            <person name="Ohm R.A."/>
            <person name="Martin F."/>
            <person name="Silar P."/>
            <person name="Natvig D.O."/>
            <person name="Lalanne C."/>
            <person name="Gautier V."/>
            <person name="Ament-Velasquez S.L."/>
            <person name="Kruys A."/>
            <person name="Hutchinson M.I."/>
            <person name="Powell A.J."/>
            <person name="Barry K."/>
            <person name="Miller A.N."/>
            <person name="Grigoriev I.V."/>
            <person name="Debuchy R."/>
            <person name="Gladieux P."/>
            <person name="Hiltunen Thoren M."/>
            <person name="Johannesson H."/>
        </authorList>
    </citation>
    <scope>NUCLEOTIDE SEQUENCE</scope>
    <source>
        <strain evidence="2">PSN324</strain>
    </source>
</reference>
<keyword evidence="3" id="KW-1185">Reference proteome</keyword>
<reference evidence="2" key="2">
    <citation type="submission" date="2023-06" db="EMBL/GenBank/DDBJ databases">
        <authorList>
            <consortium name="Lawrence Berkeley National Laboratory"/>
            <person name="Mondo S.J."/>
            <person name="Hensen N."/>
            <person name="Bonometti L."/>
            <person name="Westerberg I."/>
            <person name="Brannstrom I.O."/>
            <person name="Guillou S."/>
            <person name="Cros-Aarteil S."/>
            <person name="Calhoun S."/>
            <person name="Haridas S."/>
            <person name="Kuo A."/>
            <person name="Pangilinan J."/>
            <person name="Riley R."/>
            <person name="Labutti K."/>
            <person name="Andreopoulos B."/>
            <person name="Lipzen A."/>
            <person name="Chen C."/>
            <person name="Yanf M."/>
            <person name="Daum C."/>
            <person name="Ng V."/>
            <person name="Clum A."/>
            <person name="Steindorff A."/>
            <person name="Ohm R."/>
            <person name="Martin F."/>
            <person name="Silar P."/>
            <person name="Natvig D."/>
            <person name="Lalanne C."/>
            <person name="Gautier V."/>
            <person name="Ament-Velasquez S.L."/>
            <person name="Kruys A."/>
            <person name="Hutchinson M.I."/>
            <person name="Powell A.J."/>
            <person name="Barry K."/>
            <person name="Miller A.N."/>
            <person name="Grigoriev I.V."/>
            <person name="Debuchy R."/>
            <person name="Gladieux P."/>
            <person name="Thoren M.H."/>
            <person name="Johannesson H."/>
        </authorList>
    </citation>
    <scope>NUCLEOTIDE SEQUENCE</scope>
    <source>
        <strain evidence="2">PSN324</strain>
    </source>
</reference>
<evidence type="ECO:0000313" key="3">
    <source>
        <dbReference type="Proteomes" id="UP001321749"/>
    </source>
</evidence>
<dbReference type="Proteomes" id="UP001321749">
    <property type="component" value="Unassembled WGS sequence"/>
</dbReference>
<comment type="caution">
    <text evidence="2">The sequence shown here is derived from an EMBL/GenBank/DDBJ whole genome shotgun (WGS) entry which is preliminary data.</text>
</comment>
<sequence length="239" mass="26201">MVEVLRNRGGRCEGGGTVWQGVVIWFDDGPIKDVCPPPSSPLGTSRGLHARTISNSPTRIPPPGPCPFCPIDSFLFLPGSFSPGQSWIYIWRCNTGVAPLLFGLQMHEGVGCILRNHRPTGEHAKHDVSKAVHLVPSAKDLLDRNLGKIKKSSSLGRRSFDDRSPKYASTYHHPSLLKQGEREEGGWLCDSANHSADLTSHPRTIPRPIQETSMIVTFHNGALSPMSNHNSALDHTYLS</sequence>
<feature type="region of interest" description="Disordered" evidence="1">
    <location>
        <begin position="153"/>
        <end position="175"/>
    </location>
</feature>
<proteinExistence type="predicted"/>
<gene>
    <name evidence="2" type="ORF">QBC42DRAFT_261637</name>
</gene>
<organism evidence="2 3">
    <name type="scientific">Cladorrhinum samala</name>
    <dbReference type="NCBI Taxonomy" id="585594"/>
    <lineage>
        <taxon>Eukaryota</taxon>
        <taxon>Fungi</taxon>
        <taxon>Dikarya</taxon>
        <taxon>Ascomycota</taxon>
        <taxon>Pezizomycotina</taxon>
        <taxon>Sordariomycetes</taxon>
        <taxon>Sordariomycetidae</taxon>
        <taxon>Sordariales</taxon>
        <taxon>Podosporaceae</taxon>
        <taxon>Cladorrhinum</taxon>
    </lineage>
</organism>
<name>A0AAV9I029_9PEZI</name>
<evidence type="ECO:0000256" key="1">
    <source>
        <dbReference type="SAM" id="MobiDB-lite"/>
    </source>
</evidence>
<dbReference type="AlphaFoldDB" id="A0AAV9I029"/>
<dbReference type="EMBL" id="MU864940">
    <property type="protein sequence ID" value="KAK4465361.1"/>
    <property type="molecule type" value="Genomic_DNA"/>
</dbReference>
<evidence type="ECO:0000313" key="2">
    <source>
        <dbReference type="EMBL" id="KAK4465361.1"/>
    </source>
</evidence>
<accession>A0AAV9I029</accession>
<protein>
    <submittedName>
        <fullName evidence="2">Uncharacterized protein</fullName>
    </submittedName>
</protein>